<protein>
    <submittedName>
        <fullName evidence="1">Uncharacterized protein</fullName>
    </submittedName>
</protein>
<evidence type="ECO:0000313" key="2">
    <source>
        <dbReference type="Proteomes" id="UP000606172"/>
    </source>
</evidence>
<evidence type="ECO:0000313" key="1">
    <source>
        <dbReference type="EMBL" id="GII90606.1"/>
    </source>
</evidence>
<dbReference type="Proteomes" id="UP000606172">
    <property type="component" value="Unassembled WGS sequence"/>
</dbReference>
<name>A0A919RAY4_9ACTN</name>
<organism evidence="1 2">
    <name type="scientific">Sinosporangium siamense</name>
    <dbReference type="NCBI Taxonomy" id="1367973"/>
    <lineage>
        <taxon>Bacteria</taxon>
        <taxon>Bacillati</taxon>
        <taxon>Actinomycetota</taxon>
        <taxon>Actinomycetes</taxon>
        <taxon>Streptosporangiales</taxon>
        <taxon>Streptosporangiaceae</taxon>
        <taxon>Sinosporangium</taxon>
    </lineage>
</organism>
<dbReference type="EMBL" id="BOOW01000006">
    <property type="protein sequence ID" value="GII90606.1"/>
    <property type="molecule type" value="Genomic_DNA"/>
</dbReference>
<keyword evidence="2" id="KW-1185">Reference proteome</keyword>
<gene>
    <name evidence="1" type="ORF">Ssi02_08370</name>
</gene>
<comment type="caution">
    <text evidence="1">The sequence shown here is derived from an EMBL/GenBank/DDBJ whole genome shotgun (WGS) entry which is preliminary data.</text>
</comment>
<reference evidence="1" key="1">
    <citation type="submission" date="2021-01" db="EMBL/GenBank/DDBJ databases">
        <title>Whole genome shotgun sequence of Sinosporangium siamense NBRC 109515.</title>
        <authorList>
            <person name="Komaki H."/>
            <person name="Tamura T."/>
        </authorList>
    </citation>
    <scope>NUCLEOTIDE SEQUENCE</scope>
    <source>
        <strain evidence="1">NBRC 109515</strain>
    </source>
</reference>
<proteinExistence type="predicted"/>
<dbReference type="AlphaFoldDB" id="A0A919RAY4"/>
<sequence length="71" mass="7789">MVAPLSEQPLGAQRFSHTVPDETNCRAYLAIYEISSYVLETSNSGRKLITSSKPRVCQTFPLEHSAGSDTT</sequence>
<accession>A0A919RAY4</accession>